<sequence length="260" mass="29115">MGISNQMKPGTLAKSGQVYEEDDFLLEEDIPDSYKNIENLNALTLIQWISLVFIVIALVWSKVCAKIKATTLEFTKNPRARAARVASTHNSGALTSTKQDDGIPIDHLHKLNPKKISAWNMKRWMNIVRHGVMSTLDEQILDSAHEDDSKRQIRSEFAAKVAARKIFRNVAKADSKYIYMHFAFKILFPSTFNFSSLDKEALKTMSLLEGSSECEKISKSSLKNWVLHREQKGSLASISNDCGDELVGAKHAEDVSVAEA</sequence>
<evidence type="ECO:0000256" key="1">
    <source>
        <dbReference type="ARBA" id="ARBA00004141"/>
    </source>
</evidence>
<dbReference type="EMBL" id="JAVXUP010000835">
    <property type="protein sequence ID" value="KAK3020074.1"/>
    <property type="molecule type" value="Genomic_DNA"/>
</dbReference>
<keyword evidence="3" id="KW-0472">Membrane</keyword>
<keyword evidence="3" id="KW-1133">Transmembrane helix</keyword>
<proteinExistence type="inferred from homology"/>
<dbReference type="PANTHER" id="PTHR31618:SF16">
    <property type="entry name" value="MECHANOSENSITIVE ION CHANNEL PROTEIN"/>
    <property type="match status" value="1"/>
</dbReference>
<dbReference type="GO" id="GO:0005886">
    <property type="term" value="C:plasma membrane"/>
    <property type="evidence" value="ECO:0007669"/>
    <property type="project" value="TreeGrafter"/>
</dbReference>
<protein>
    <submittedName>
        <fullName evidence="4">Uncharacterized protein</fullName>
    </submittedName>
</protein>
<evidence type="ECO:0000256" key="2">
    <source>
        <dbReference type="ARBA" id="ARBA00008017"/>
    </source>
</evidence>
<gene>
    <name evidence="4" type="ORF">RJ639_004074</name>
</gene>
<evidence type="ECO:0000256" key="3">
    <source>
        <dbReference type="SAM" id="Phobius"/>
    </source>
</evidence>
<keyword evidence="3" id="KW-0812">Transmembrane</keyword>
<dbReference type="PANTHER" id="PTHR31618">
    <property type="entry name" value="MECHANOSENSITIVE ION CHANNEL PROTEIN 5"/>
    <property type="match status" value="1"/>
</dbReference>
<dbReference type="GO" id="GO:0008381">
    <property type="term" value="F:mechanosensitive monoatomic ion channel activity"/>
    <property type="evidence" value="ECO:0007669"/>
    <property type="project" value="TreeGrafter"/>
</dbReference>
<dbReference type="AlphaFoldDB" id="A0AA88W664"/>
<feature type="transmembrane region" description="Helical" evidence="3">
    <location>
        <begin position="40"/>
        <end position="60"/>
    </location>
</feature>
<evidence type="ECO:0000313" key="5">
    <source>
        <dbReference type="Proteomes" id="UP001188597"/>
    </source>
</evidence>
<name>A0AA88W664_9ASTE</name>
<evidence type="ECO:0000313" key="4">
    <source>
        <dbReference type="EMBL" id="KAK3020074.1"/>
    </source>
</evidence>
<dbReference type="GO" id="GO:0006820">
    <property type="term" value="P:monoatomic anion transport"/>
    <property type="evidence" value="ECO:0007669"/>
    <property type="project" value="TreeGrafter"/>
</dbReference>
<keyword evidence="5" id="KW-1185">Reference proteome</keyword>
<comment type="subcellular location">
    <subcellularLocation>
        <location evidence="1">Membrane</location>
        <topology evidence="1">Multi-pass membrane protein</topology>
    </subcellularLocation>
</comment>
<dbReference type="Proteomes" id="UP001188597">
    <property type="component" value="Unassembled WGS sequence"/>
</dbReference>
<comment type="caution">
    <text evidence="4">The sequence shown here is derived from an EMBL/GenBank/DDBJ whole genome shotgun (WGS) entry which is preliminary data.</text>
</comment>
<comment type="similarity">
    <text evidence="2">Belongs to the MscS (TC 1.A.23) family.</text>
</comment>
<organism evidence="4 5">
    <name type="scientific">Escallonia herrerae</name>
    <dbReference type="NCBI Taxonomy" id="1293975"/>
    <lineage>
        <taxon>Eukaryota</taxon>
        <taxon>Viridiplantae</taxon>
        <taxon>Streptophyta</taxon>
        <taxon>Embryophyta</taxon>
        <taxon>Tracheophyta</taxon>
        <taxon>Spermatophyta</taxon>
        <taxon>Magnoliopsida</taxon>
        <taxon>eudicotyledons</taxon>
        <taxon>Gunneridae</taxon>
        <taxon>Pentapetalae</taxon>
        <taxon>asterids</taxon>
        <taxon>campanulids</taxon>
        <taxon>Escalloniales</taxon>
        <taxon>Escalloniaceae</taxon>
        <taxon>Escallonia</taxon>
    </lineage>
</organism>
<accession>A0AA88W664</accession>
<dbReference type="InterPro" id="IPR016688">
    <property type="entry name" value="MscS-like_plants/fungi"/>
</dbReference>
<reference evidence="4" key="1">
    <citation type="submission" date="2022-12" db="EMBL/GenBank/DDBJ databases">
        <title>Draft genome assemblies for two species of Escallonia (Escalloniales).</title>
        <authorList>
            <person name="Chanderbali A."/>
            <person name="Dervinis C."/>
            <person name="Anghel I."/>
            <person name="Soltis D."/>
            <person name="Soltis P."/>
            <person name="Zapata F."/>
        </authorList>
    </citation>
    <scope>NUCLEOTIDE SEQUENCE</scope>
    <source>
        <strain evidence="4">UCBG64.0493</strain>
        <tissue evidence="4">Leaf</tissue>
    </source>
</reference>